<dbReference type="EMBL" id="LMTR01000015">
    <property type="protein sequence ID" value="KWT72007.1"/>
    <property type="molecule type" value="Genomic_DNA"/>
</dbReference>
<proteinExistence type="predicted"/>
<keyword evidence="1" id="KW-0812">Transmembrane</keyword>
<dbReference type="PATRIC" id="fig|121290.4.peg.2942"/>
<organism evidence="2 3">
    <name type="scientific">Hyphomicrobium sulfonivorans</name>
    <dbReference type="NCBI Taxonomy" id="121290"/>
    <lineage>
        <taxon>Bacteria</taxon>
        <taxon>Pseudomonadati</taxon>
        <taxon>Pseudomonadota</taxon>
        <taxon>Alphaproteobacteria</taxon>
        <taxon>Hyphomicrobiales</taxon>
        <taxon>Hyphomicrobiaceae</taxon>
        <taxon>Hyphomicrobium</taxon>
    </lineage>
</organism>
<gene>
    <name evidence="2" type="ORF">APY04_0290</name>
</gene>
<reference evidence="2 3" key="1">
    <citation type="submission" date="2015-10" db="EMBL/GenBank/DDBJ databases">
        <title>Transcriptomic analysis of a linuron degrading triple-species bacterial consortium.</title>
        <authorList>
            <person name="Albers P."/>
        </authorList>
    </citation>
    <scope>NUCLEOTIDE SEQUENCE [LARGE SCALE GENOMIC DNA]</scope>
    <source>
        <strain evidence="2 3">WDL6</strain>
    </source>
</reference>
<evidence type="ECO:0000313" key="3">
    <source>
        <dbReference type="Proteomes" id="UP000059074"/>
    </source>
</evidence>
<name>A0A109BNF7_HYPSL</name>
<evidence type="ECO:0000313" key="2">
    <source>
        <dbReference type="EMBL" id="KWT72007.1"/>
    </source>
</evidence>
<evidence type="ECO:0000256" key="1">
    <source>
        <dbReference type="SAM" id="Phobius"/>
    </source>
</evidence>
<protein>
    <submittedName>
        <fullName evidence="2">Uncharacterized protein</fullName>
    </submittedName>
</protein>
<dbReference type="OrthoDB" id="7594158at2"/>
<keyword evidence="1" id="KW-1133">Transmembrane helix</keyword>
<keyword evidence="1" id="KW-0472">Membrane</keyword>
<keyword evidence="3" id="KW-1185">Reference proteome</keyword>
<dbReference type="Proteomes" id="UP000059074">
    <property type="component" value="Unassembled WGS sequence"/>
</dbReference>
<comment type="caution">
    <text evidence="2">The sequence shown here is derived from an EMBL/GenBank/DDBJ whole genome shotgun (WGS) entry which is preliminary data.</text>
</comment>
<accession>A0A109BNF7</accession>
<dbReference type="RefSeq" id="WP_068459085.1">
    <property type="nucleotide sequence ID" value="NZ_LMTR01000015.1"/>
</dbReference>
<sequence>MNEYIAHHGERSFSDSSSWETCEDKTLYWTLSLYIDPDQLPAALREKLHPANKLRVQAGYLGSIDLRDTIEPLFNDIADRERLSQVDDFLLDVPGPRQGEPVIITVPETITWSTEGTTFQAQFREPISRTLRCRRFWYVHLNGALSYHISFAFRYQHTPADFYFISMLQKVVAPKEFTLDAPPTGEFLTATERHLKLFPLEKMTARSPSSGPAPLKFWDFIRATFDQHADHLFRHMRVSLHAPRGDERFVDKLKRQVEALLPAAPRQHSYFDQLIANDPFIEVPRLAMPRARFLFLFQDRTFFQDLLPKTADGAPRPRRELVTDADYDCFKEWIQERISEAKLASALNKTKPVVVISHEFLDYLAAETPDRLRYLFLAGFNQNIIDFINQEASEILDSTDPIYPRTSEQEEESFFVRYANPRALIQFVRASRSLETGNDFIGTCPYAFLVHTIALHNEFLVRQYEQQVEKLTRDIGGLNAKRQLSHAARRFYNFRTQTYTQYRKFRYANIFRYDTEADVFKEVERRRGSLRKDQYLEQIVINLEAQTRDLEGRIRSNEDRQLTTLVAGVGVFSILQVVLQIQDYFEKHIDDPNTIKVFFGIDFSNIANINYIASLAILLTGFVLVVLAALVAYFYIVKPLGVRIIRLFTRTR</sequence>
<dbReference type="AlphaFoldDB" id="A0A109BNF7"/>
<feature type="transmembrane region" description="Helical" evidence="1">
    <location>
        <begin position="611"/>
        <end position="636"/>
    </location>
</feature>